<dbReference type="EMBL" id="CAJVQC010009834">
    <property type="protein sequence ID" value="CAG8609625.1"/>
    <property type="molecule type" value="Genomic_DNA"/>
</dbReference>
<protein>
    <submittedName>
        <fullName evidence="1">3274_t:CDS:1</fullName>
    </submittedName>
</protein>
<evidence type="ECO:0000313" key="2">
    <source>
        <dbReference type="Proteomes" id="UP000789920"/>
    </source>
</evidence>
<name>A0ACA9MUH5_9GLOM</name>
<evidence type="ECO:0000313" key="1">
    <source>
        <dbReference type="EMBL" id="CAG8609625.1"/>
    </source>
</evidence>
<gene>
    <name evidence="1" type="ORF">RPERSI_LOCUS6253</name>
</gene>
<feature type="non-terminal residue" evidence="1">
    <location>
        <position position="534"/>
    </location>
</feature>
<dbReference type="Proteomes" id="UP000789920">
    <property type="component" value="Unassembled WGS sequence"/>
</dbReference>
<organism evidence="1 2">
    <name type="scientific">Racocetra persica</name>
    <dbReference type="NCBI Taxonomy" id="160502"/>
    <lineage>
        <taxon>Eukaryota</taxon>
        <taxon>Fungi</taxon>
        <taxon>Fungi incertae sedis</taxon>
        <taxon>Mucoromycota</taxon>
        <taxon>Glomeromycotina</taxon>
        <taxon>Glomeromycetes</taxon>
        <taxon>Diversisporales</taxon>
        <taxon>Gigasporaceae</taxon>
        <taxon>Racocetra</taxon>
    </lineage>
</organism>
<comment type="caution">
    <text evidence="1">The sequence shown here is derived from an EMBL/GenBank/DDBJ whole genome shotgun (WGS) entry which is preliminary data.</text>
</comment>
<sequence length="534" mass="61614">MGKNWKSDKAKIGYFQILKDKRKIAVLQGEQEALLADIECSAIRQMRNHTNAAVAIQQRIAEKFIGVTRKISTNNVVGKDQAEKAVLERPRTPEDKIRTAPLKYKPSISSIDTQNFSQELEDLKFLNFFQDNVNKEKKEEVQDNVNKKKGKISDESRMEIENAYMKMKKDAMWKLSSGKFVEEELYNLGKKLEFEHSVHSFIIDTEDEIIKQHFREYELEEIDNEHVPKAPDLSQDVIDYLNKFINVTSANEVRSIIGEQDDRLNANYDSSKHHDLDYIRFVLYTMTREIENGGLKQPNLESWYNCHVWSAIVDHGFGDIKGLSVVRGESACVATATRKNSKRITTQRRQMGRRGDWILRMSGNGDHDEYGMGEVGKKWEDEFGTKFLREKSLKQPKALKDMLVKLIRKVNWDKELRSKLQTIGIMHSGLMMVVVYMDNPHGYVCRIRRGDIMEVPDNEENLSALLVILAAILNAKIIVRETMKIVQQKKKSEDIFKQAGRVKRLRSSEEIPACLTTPKKIKACTRDVKLVKLS</sequence>
<proteinExistence type="predicted"/>
<reference evidence="1" key="1">
    <citation type="submission" date="2021-06" db="EMBL/GenBank/DDBJ databases">
        <authorList>
            <person name="Kallberg Y."/>
            <person name="Tangrot J."/>
            <person name="Rosling A."/>
        </authorList>
    </citation>
    <scope>NUCLEOTIDE SEQUENCE</scope>
    <source>
        <strain evidence="1">MA461A</strain>
    </source>
</reference>
<accession>A0ACA9MUH5</accession>
<keyword evidence="2" id="KW-1185">Reference proteome</keyword>